<name>A0A6N6VR28_9BACT</name>
<organism evidence="1 2">
    <name type="scientific">Silvanigrella paludirubra</name>
    <dbReference type="NCBI Taxonomy" id="2499159"/>
    <lineage>
        <taxon>Bacteria</taxon>
        <taxon>Pseudomonadati</taxon>
        <taxon>Bdellovibrionota</taxon>
        <taxon>Oligoflexia</taxon>
        <taxon>Silvanigrellales</taxon>
        <taxon>Silvanigrellaceae</taxon>
        <taxon>Silvanigrella</taxon>
    </lineage>
</organism>
<accession>A0A6N6VR28</accession>
<proteinExistence type="predicted"/>
<dbReference type="InterPro" id="IPR010106">
    <property type="entry name" value="RpnA"/>
</dbReference>
<evidence type="ECO:0000313" key="1">
    <source>
        <dbReference type="EMBL" id="KAB8036541.1"/>
    </source>
</evidence>
<protein>
    <submittedName>
        <fullName evidence="1">Rpn family recombination-promoting nuclease/putative transposase</fullName>
    </submittedName>
</protein>
<dbReference type="AlphaFoldDB" id="A0A6N6VR28"/>
<reference evidence="1 2" key="1">
    <citation type="submission" date="2019-10" db="EMBL/GenBank/DDBJ databases">
        <title>New species of Slilvanegrellaceae.</title>
        <authorList>
            <person name="Pitt A."/>
            <person name="Hahn M.W."/>
        </authorList>
    </citation>
    <scope>NUCLEOTIDE SEQUENCE [LARGE SCALE GENOMIC DNA]</scope>
    <source>
        <strain evidence="1 2">SP-Ram-0.45-NSY-1</strain>
    </source>
</reference>
<dbReference type="NCBIfam" id="TIGR01784">
    <property type="entry name" value="T_den_put_tspse"/>
    <property type="match status" value="1"/>
</dbReference>
<dbReference type="PANTHER" id="PTHR41317">
    <property type="entry name" value="PD-(D_E)XK NUCLEASE FAMILY TRANSPOSASE"/>
    <property type="match status" value="1"/>
</dbReference>
<comment type="caution">
    <text evidence="1">The sequence shown here is derived from an EMBL/GenBank/DDBJ whole genome shotgun (WGS) entry which is preliminary data.</text>
</comment>
<dbReference type="Pfam" id="PF12784">
    <property type="entry name" value="PDDEXK_2"/>
    <property type="match status" value="1"/>
</dbReference>
<dbReference type="Proteomes" id="UP000437748">
    <property type="component" value="Unassembled WGS sequence"/>
</dbReference>
<evidence type="ECO:0000313" key="2">
    <source>
        <dbReference type="Proteomes" id="UP000437748"/>
    </source>
</evidence>
<sequence>MFICFYKDVDLENDKLLDVKNDYLFKRIFGEDEEIFIDFANSILNYPEERKIMSVTFLNNEVNKDSEFDKESRFDVIAQLNDGSFVNLEMQMRNTGEYEKRCLYYWAKLYEKQLGKGEPYRVLAPSICIHILNFNFFKEKDEFMTNVGLLDMKTNKVFSKDLEFIFLEVPKVPKTYYNNLEKWMVFLKGTSKKEVMKMDNSAINKAQETLEYLSQDPVARAKYEARLKYLSDYNTSMYTERQEGREEGREEAKIQFAKKMRSEGFSPEIVMKITGLTAEELEKL</sequence>
<gene>
    <name evidence="1" type="ORF">GCL60_15565</name>
</gene>
<keyword evidence="2" id="KW-1185">Reference proteome</keyword>
<dbReference type="EMBL" id="WFLM01000006">
    <property type="protein sequence ID" value="KAB8036541.1"/>
    <property type="molecule type" value="Genomic_DNA"/>
</dbReference>
<dbReference type="PANTHER" id="PTHR41317:SF1">
    <property type="entry name" value="PD-(D_E)XK NUCLEASE FAMILY TRANSPOSASE"/>
    <property type="match status" value="1"/>
</dbReference>